<reference evidence="2" key="1">
    <citation type="journal article" date="2023" name="Mol. Plant Microbe Interact.">
        <title>Elucidating the Obligate Nature and Biological Capacity of an Invasive Fungal Corn Pathogen.</title>
        <authorList>
            <person name="MacCready J.S."/>
            <person name="Roggenkamp E.M."/>
            <person name="Gdanetz K."/>
            <person name="Chilvers M.I."/>
        </authorList>
    </citation>
    <scope>NUCLEOTIDE SEQUENCE</scope>
    <source>
        <strain evidence="2">PM02</strain>
    </source>
</reference>
<organism evidence="2 3">
    <name type="scientific">Phyllachora maydis</name>
    <dbReference type="NCBI Taxonomy" id="1825666"/>
    <lineage>
        <taxon>Eukaryota</taxon>
        <taxon>Fungi</taxon>
        <taxon>Dikarya</taxon>
        <taxon>Ascomycota</taxon>
        <taxon>Pezizomycotina</taxon>
        <taxon>Sordariomycetes</taxon>
        <taxon>Sordariomycetidae</taxon>
        <taxon>Phyllachorales</taxon>
        <taxon>Phyllachoraceae</taxon>
        <taxon>Phyllachora</taxon>
    </lineage>
</organism>
<feature type="region of interest" description="Disordered" evidence="1">
    <location>
        <begin position="135"/>
        <end position="196"/>
    </location>
</feature>
<comment type="caution">
    <text evidence="2">The sequence shown here is derived from an EMBL/GenBank/DDBJ whole genome shotgun (WGS) entry which is preliminary data.</text>
</comment>
<gene>
    <name evidence="2" type="ORF">P8C59_005679</name>
</gene>
<proteinExistence type="predicted"/>
<dbReference type="Proteomes" id="UP001217918">
    <property type="component" value="Unassembled WGS sequence"/>
</dbReference>
<sequence>MATATTATVKVNGKPKLAVTTPRSPAFPRDLRQQHTPAELRSALSDHNNNNNNTTTNTKTPLSAISRTSAFRDPIPSAGLPSAGLPSARSGFSFSFASPASACFFGFGPSRRDDDGAQRTPISPPTAYLDFLKSMTPASPASSSGATDASCRCADGAAGPRQVREVVTRTVTYTPRMGPAPKGKRRKVDHETAVES</sequence>
<accession>A0AAD9I4S4</accession>
<evidence type="ECO:0000313" key="3">
    <source>
        <dbReference type="Proteomes" id="UP001217918"/>
    </source>
</evidence>
<dbReference type="PANTHER" id="PTHR42053:SF1">
    <property type="match status" value="1"/>
</dbReference>
<evidence type="ECO:0000256" key="1">
    <source>
        <dbReference type="SAM" id="MobiDB-lite"/>
    </source>
</evidence>
<evidence type="ECO:0000313" key="2">
    <source>
        <dbReference type="EMBL" id="KAK2071239.1"/>
    </source>
</evidence>
<dbReference type="PANTHER" id="PTHR42053">
    <property type="match status" value="1"/>
</dbReference>
<dbReference type="AlphaFoldDB" id="A0AAD9I4S4"/>
<feature type="compositionally biased region" description="Low complexity" evidence="1">
    <location>
        <begin position="135"/>
        <end position="150"/>
    </location>
</feature>
<name>A0AAD9I4S4_9PEZI</name>
<feature type="compositionally biased region" description="Low complexity" evidence="1">
    <location>
        <begin position="48"/>
        <end position="58"/>
    </location>
</feature>
<feature type="region of interest" description="Disordered" evidence="1">
    <location>
        <begin position="1"/>
        <end position="63"/>
    </location>
</feature>
<protein>
    <submittedName>
        <fullName evidence="2">Uncharacterized protein</fullName>
    </submittedName>
</protein>
<keyword evidence="3" id="KW-1185">Reference proteome</keyword>
<dbReference type="EMBL" id="JAQQPM010000004">
    <property type="protein sequence ID" value="KAK2071239.1"/>
    <property type="molecule type" value="Genomic_DNA"/>
</dbReference>